<feature type="coiled-coil region" evidence="4">
    <location>
        <begin position="142"/>
        <end position="202"/>
    </location>
</feature>
<feature type="domain" description="GRIP" evidence="6">
    <location>
        <begin position="1235"/>
        <end position="1284"/>
    </location>
</feature>
<feature type="coiled-coil region" evidence="4">
    <location>
        <begin position="597"/>
        <end position="624"/>
    </location>
</feature>
<feature type="region of interest" description="Disordered" evidence="5">
    <location>
        <begin position="1325"/>
        <end position="1363"/>
    </location>
</feature>
<sequence length="1405" mass="158754">MSNRSWLTQGLSSLSNFRQQLTEFTNEVIQEVTSGNEEDRVVDLAEAKNYIRYLKQELAVKSDELESCFRDIDLLRNCPRCHGDVGNLHRDVVPGKEESTEDFTFDEWKISDALTIGPSERESSEQANVVEQFSPTAYEFEIRRLKDEVKQLKAECLHWKALGDGKELSEKKDEVDRLRRELQMLQERDERLLEEIRILSESNQQLANAHKRHAHELPNAEKVADDSCWTDDWGKDVSCMFVLVTLNLGYAPNWDEECEKHSRRSSGTEGFDLTTEGGDVHRERKSTESATDDVCDTDWREQIQSIQQERDQALEELDREHQEAINQLLSSKEALTKTCDELREQNIQLLEKVSFWKLKAESTFTAVSDTDFCAAISSLDPETQLQVMKKLLSGCRRMSRMLDEQRSSVLPLVEALCEEAEQLKSELEGEKIIAASSDLESAHPVCDSTDSQPRKELRDSGRTVEECENIISDLTEKIKRLEMHRSEDDVRNDLSAMQSVAEAFQLDTQQLVHNLCKKLGISESKELEVVKNLSEMGEEAFRREDESTSWQWLVPRSPDNNGEACSVDMKTLHSASTTTGSFSAPPSDEFGESPTLLQSQAKAIEELNEKNHFLAAKLKSAEDLSAYQSTVISFLRQSVESGFKQLQRTMHLLERYRYYVGGITSSNIESIDSYPYVHRRAIEYPHDRIASAKSEHDVFPAKPAITTVGRKRAKSVGPIVYRPKAFQEDAVNISEVMGALGEPAAKLDAPFVHGIVEEDGPECFTAPVQTGQASTTDTANTLNAEMAAWEEQMKHLREQLDLAKRNEETYRESWKEAIRSAEEEKDLLSERYNAKISSLQAGLATLTEQLERERESGSKSSTIMNEKDRELKALKEECEKLSTRLSFLENVEVEKEKMESKVTDLETHLVTMYADREQLVAAINEHYGRSTAYQMELQEIAKILSDEQQSELLEEGRLKSAVEALKRSVSTNDPKLAEMQAQIDKLNAEVKSLEGQSFAFAEQLRSKDEFIASLQAQHAQCEELRNKVPALETARSRAVVEVERLKSHLMEIEISYNQEACKAEDRETNLRSRLLEAENRVTELTEMVQTTSEKATAEFAGLHEKLVLAIEERDSADMQRKMLQSELDRCQQSLHNLQNVLVTFQEEKATSQQQMVKKFTDEIDDLRTQVSDAKAANQVLEEQISQQSNALQRLYNVDSVLASKDERMASLESEVVDRERRIMAMERQIEEMRVVYDGKIDKDILKNLLMGYFTAPAGKKSEVVHLIGSVLGFSEEEFGRIKNSMEGGSGWLNFLSPSTTPAVQSNEQSLIGQFVKFLETESSPKPEVKAMPLTSSSRSTDSRPSGFAAPSPGVPSASATSLDSPVTLDMPVFNVAEQHIPATDQTAPVSSSADFLRQLLNSESK</sequence>
<feature type="compositionally biased region" description="Basic and acidic residues" evidence="5">
    <location>
        <begin position="452"/>
        <end position="461"/>
    </location>
</feature>
<feature type="compositionally biased region" description="Basic and acidic residues" evidence="5">
    <location>
        <begin position="278"/>
        <end position="287"/>
    </location>
</feature>
<proteinExistence type="predicted"/>
<evidence type="ECO:0000313" key="7">
    <source>
        <dbReference type="EMBL" id="KFD54804.1"/>
    </source>
</evidence>
<keyword evidence="3 4" id="KW-0175">Coiled coil</keyword>
<feature type="region of interest" description="Disordered" evidence="5">
    <location>
        <begin position="261"/>
        <end position="294"/>
    </location>
</feature>
<evidence type="ECO:0000256" key="5">
    <source>
        <dbReference type="SAM" id="MobiDB-lite"/>
    </source>
</evidence>
<feature type="coiled-coil region" evidence="4">
    <location>
        <begin position="976"/>
        <end position="1034"/>
    </location>
</feature>
<dbReference type="EMBL" id="KL363204">
    <property type="protein sequence ID" value="KFD54804.1"/>
    <property type="molecule type" value="Genomic_DNA"/>
</dbReference>
<evidence type="ECO:0000256" key="2">
    <source>
        <dbReference type="ARBA" id="ARBA00023034"/>
    </source>
</evidence>
<feature type="coiled-coil region" evidence="4">
    <location>
        <begin position="1067"/>
        <end position="1094"/>
    </location>
</feature>
<feature type="region of interest" description="Disordered" evidence="5">
    <location>
        <begin position="442"/>
        <end position="461"/>
    </location>
</feature>
<accession>A0A085MC58</accession>
<evidence type="ECO:0000256" key="3">
    <source>
        <dbReference type="ARBA" id="ARBA00023054"/>
    </source>
</evidence>
<organism evidence="7 8">
    <name type="scientific">Trichuris suis</name>
    <name type="common">pig whipworm</name>
    <dbReference type="NCBI Taxonomy" id="68888"/>
    <lineage>
        <taxon>Eukaryota</taxon>
        <taxon>Metazoa</taxon>
        <taxon>Ecdysozoa</taxon>
        <taxon>Nematoda</taxon>
        <taxon>Enoplea</taxon>
        <taxon>Dorylaimia</taxon>
        <taxon>Trichinellida</taxon>
        <taxon>Trichuridae</taxon>
        <taxon>Trichuris</taxon>
    </lineage>
</organism>
<dbReference type="GO" id="GO:0007030">
    <property type="term" value="P:Golgi organization"/>
    <property type="evidence" value="ECO:0007669"/>
    <property type="project" value="TreeGrafter"/>
</dbReference>
<comment type="subcellular location">
    <subcellularLocation>
        <location evidence="1">Golgi apparatus</location>
    </subcellularLocation>
</comment>
<evidence type="ECO:0000313" key="8">
    <source>
        <dbReference type="Proteomes" id="UP000030764"/>
    </source>
</evidence>
<dbReference type="Proteomes" id="UP000030764">
    <property type="component" value="Unassembled WGS sequence"/>
</dbReference>
<dbReference type="GO" id="GO:0031267">
    <property type="term" value="F:small GTPase binding"/>
    <property type="evidence" value="ECO:0007669"/>
    <property type="project" value="TreeGrafter"/>
</dbReference>
<evidence type="ECO:0000259" key="6">
    <source>
        <dbReference type="PROSITE" id="PS50913"/>
    </source>
</evidence>
<name>A0A085MC58_9BILA</name>
<gene>
    <name evidence="7" type="ORF">M513_04238</name>
</gene>
<dbReference type="InterPro" id="IPR000237">
    <property type="entry name" value="GRIP_dom"/>
</dbReference>
<feature type="compositionally biased region" description="Low complexity" evidence="5">
    <location>
        <begin position="1334"/>
        <end position="1359"/>
    </location>
</feature>
<dbReference type="PANTHER" id="PTHR18921:SF2">
    <property type="entry name" value="THYROID RECEPTOR-INTERACTING PROTEIN 11"/>
    <property type="match status" value="1"/>
</dbReference>
<keyword evidence="8" id="KW-1185">Reference proteome</keyword>
<dbReference type="PANTHER" id="PTHR18921">
    <property type="entry name" value="MYOSIN HEAVY CHAIN - RELATED"/>
    <property type="match status" value="1"/>
</dbReference>
<feature type="coiled-coil region" evidence="4">
    <location>
        <begin position="1120"/>
        <end position="1228"/>
    </location>
</feature>
<feature type="coiled-coil region" evidence="4">
    <location>
        <begin position="296"/>
        <end position="352"/>
    </location>
</feature>
<feature type="coiled-coil region" evidence="4">
    <location>
        <begin position="779"/>
        <end position="908"/>
    </location>
</feature>
<reference evidence="7 8" key="1">
    <citation type="journal article" date="2014" name="Nat. Genet.">
        <title>Genome and transcriptome of the porcine whipworm Trichuris suis.</title>
        <authorList>
            <person name="Jex A.R."/>
            <person name="Nejsum P."/>
            <person name="Schwarz E.M."/>
            <person name="Hu L."/>
            <person name="Young N.D."/>
            <person name="Hall R.S."/>
            <person name="Korhonen P.K."/>
            <person name="Liao S."/>
            <person name="Thamsborg S."/>
            <person name="Xia J."/>
            <person name="Xu P."/>
            <person name="Wang S."/>
            <person name="Scheerlinck J.P."/>
            <person name="Hofmann A."/>
            <person name="Sternberg P.W."/>
            <person name="Wang J."/>
            <person name="Gasser R.B."/>
        </authorList>
    </citation>
    <scope>NUCLEOTIDE SEQUENCE [LARGE SCALE GENOMIC DNA]</scope>
    <source>
        <strain evidence="7">DCEP-RM93M</strain>
    </source>
</reference>
<keyword evidence="2" id="KW-0333">Golgi apparatus</keyword>
<dbReference type="GO" id="GO:0005794">
    <property type="term" value="C:Golgi apparatus"/>
    <property type="evidence" value="ECO:0007669"/>
    <property type="project" value="UniProtKB-SubCell"/>
</dbReference>
<dbReference type="GO" id="GO:0006888">
    <property type="term" value="P:endoplasmic reticulum to Golgi vesicle-mediated transport"/>
    <property type="evidence" value="ECO:0007669"/>
    <property type="project" value="TreeGrafter"/>
</dbReference>
<evidence type="ECO:0000256" key="4">
    <source>
        <dbReference type="SAM" id="Coils"/>
    </source>
</evidence>
<protein>
    <recommendedName>
        <fullName evidence="6">GRIP domain-containing protein</fullName>
    </recommendedName>
</protein>
<dbReference type="PROSITE" id="PS50913">
    <property type="entry name" value="GRIP"/>
    <property type="match status" value="1"/>
</dbReference>
<evidence type="ECO:0000256" key="1">
    <source>
        <dbReference type="ARBA" id="ARBA00004555"/>
    </source>
</evidence>